<evidence type="ECO:0000256" key="3">
    <source>
        <dbReference type="ARBA" id="ARBA00021315"/>
    </source>
</evidence>
<proteinExistence type="inferred from homology"/>
<dbReference type="EMBL" id="SLXA01000001">
    <property type="protein sequence ID" value="TCO86582.1"/>
    <property type="molecule type" value="Genomic_DNA"/>
</dbReference>
<sequence>MLLSVHVKNLALIDEVEMNFENHLNILTGETGAGKSVLMGAVNMALGGRISRDMIRKGADYALAELFFSVSDERVLETLKEMEIPVEDDSVIISRRMTSGRSVSRINGEIVSAADVRRAGQLLLDIHGQHDHQSLLDRSRHLTILDRFIREPLGDKKERLAKAYQEYMHWKDAFENHAMDNEQRLRQMAFIEFEIEEIENARLTVGEDEQLEADYLKMSHGRQIIEGLSQIHQWTGYDDASSAGEQLGRGLKNFYNLEDFDPELVLLREQLENIESLLNDFNRDLSGYMDTLSFDEQDFRDTEDRLDLINRLKAKYGATVEDILNYQAEKQKELDRLKGYDEWLSEAKAKLSASEKVMKALSGEVSGIRKAYAAVLEKQMEASLKDLNFLQVRFEIKISPLGKYTKNGSDDVEFLVSTNPGEDVKPLGQVASGGELSRIMLGIKSVLAEIDEIPTLIFDEIDTGISGRTAQKVAEKMAYIGRSHQVLCITHLPQIAAMADSHYLIEKTAEGERTQTRIRELSEEEQVREVGRLMGGVEITQTILDSADEMKKMAEQFRKTCLKN</sequence>
<dbReference type="GO" id="GO:0009432">
    <property type="term" value="P:SOS response"/>
    <property type="evidence" value="ECO:0007669"/>
    <property type="project" value="TreeGrafter"/>
</dbReference>
<dbReference type="PANTHER" id="PTHR11059:SF0">
    <property type="entry name" value="DNA REPAIR PROTEIN RECN"/>
    <property type="match status" value="1"/>
</dbReference>
<name>A0A4R2LEN8_9FIRM</name>
<evidence type="ECO:0000256" key="7">
    <source>
        <dbReference type="ARBA" id="ARBA00023204"/>
    </source>
</evidence>
<evidence type="ECO:0000256" key="2">
    <source>
        <dbReference type="ARBA" id="ARBA00009441"/>
    </source>
</evidence>
<keyword evidence="5 9" id="KW-0227">DNA damage</keyword>
<dbReference type="PIRSF" id="PIRSF003128">
    <property type="entry name" value="RecN"/>
    <property type="match status" value="1"/>
</dbReference>
<feature type="domain" description="RecF/RecN/SMC N-terminal" evidence="10">
    <location>
        <begin position="13"/>
        <end position="511"/>
    </location>
</feature>
<evidence type="ECO:0000256" key="9">
    <source>
        <dbReference type="PIRNR" id="PIRNR003128"/>
    </source>
</evidence>
<dbReference type="NCBIfam" id="TIGR00634">
    <property type="entry name" value="recN"/>
    <property type="match status" value="1"/>
</dbReference>
<dbReference type="RefSeq" id="WP_132087986.1">
    <property type="nucleotide sequence ID" value="NZ_JANKAQ010000002.1"/>
</dbReference>
<dbReference type="Pfam" id="PF02463">
    <property type="entry name" value="SMC_N"/>
    <property type="match status" value="1"/>
</dbReference>
<accession>A0A4R2LEN8</accession>
<dbReference type="OrthoDB" id="9806954at2"/>
<dbReference type="InterPro" id="IPR004604">
    <property type="entry name" value="DNA_recomb/repair_RecN"/>
</dbReference>
<dbReference type="InterPro" id="IPR003395">
    <property type="entry name" value="RecF/RecN/SMC_N"/>
</dbReference>
<dbReference type="Gene3D" id="3.40.50.300">
    <property type="entry name" value="P-loop containing nucleotide triphosphate hydrolases"/>
    <property type="match status" value="2"/>
</dbReference>
<evidence type="ECO:0000259" key="10">
    <source>
        <dbReference type="Pfam" id="PF02463"/>
    </source>
</evidence>
<evidence type="ECO:0000256" key="8">
    <source>
        <dbReference type="ARBA" id="ARBA00033408"/>
    </source>
</evidence>
<reference evidence="11 12" key="1">
    <citation type="submission" date="2019-03" db="EMBL/GenBank/DDBJ databases">
        <title>Genomic Encyclopedia of Type Strains, Phase IV (KMG-IV): sequencing the most valuable type-strain genomes for metagenomic binning, comparative biology and taxonomic classification.</title>
        <authorList>
            <person name="Goeker M."/>
        </authorList>
    </citation>
    <scope>NUCLEOTIDE SEQUENCE [LARGE SCALE GENOMIC DNA]</scope>
    <source>
        <strain evidence="11 12">DSM 28559</strain>
    </source>
</reference>
<keyword evidence="12" id="KW-1185">Reference proteome</keyword>
<keyword evidence="6" id="KW-0067">ATP-binding</keyword>
<comment type="function">
    <text evidence="1 9">May be involved in recombinational repair of damaged DNA.</text>
</comment>
<keyword evidence="4" id="KW-0547">Nucleotide-binding</keyword>
<dbReference type="FunFam" id="3.40.50.300:FF:000356">
    <property type="entry name" value="DNA repair protein RecN"/>
    <property type="match status" value="1"/>
</dbReference>
<evidence type="ECO:0000313" key="11">
    <source>
        <dbReference type="EMBL" id="TCO86582.1"/>
    </source>
</evidence>
<comment type="similarity">
    <text evidence="2 9">Belongs to the RecN family.</text>
</comment>
<dbReference type="AlphaFoldDB" id="A0A4R2LEN8"/>
<evidence type="ECO:0000256" key="5">
    <source>
        <dbReference type="ARBA" id="ARBA00022763"/>
    </source>
</evidence>
<dbReference type="GO" id="GO:0005524">
    <property type="term" value="F:ATP binding"/>
    <property type="evidence" value="ECO:0007669"/>
    <property type="project" value="UniProtKB-KW"/>
</dbReference>
<dbReference type="PANTHER" id="PTHR11059">
    <property type="entry name" value="DNA REPAIR PROTEIN RECN"/>
    <property type="match status" value="1"/>
</dbReference>
<comment type="caution">
    <text evidence="11">The sequence shown here is derived from an EMBL/GenBank/DDBJ whole genome shotgun (WGS) entry which is preliminary data.</text>
</comment>
<evidence type="ECO:0000256" key="1">
    <source>
        <dbReference type="ARBA" id="ARBA00003618"/>
    </source>
</evidence>
<dbReference type="InterPro" id="IPR027417">
    <property type="entry name" value="P-loop_NTPase"/>
</dbReference>
<dbReference type="SUPFAM" id="SSF52540">
    <property type="entry name" value="P-loop containing nucleoside triphosphate hydrolases"/>
    <property type="match status" value="1"/>
</dbReference>
<organism evidence="11 12">
    <name type="scientific">Frisingicoccus caecimuris</name>
    <dbReference type="NCBI Taxonomy" id="1796636"/>
    <lineage>
        <taxon>Bacteria</taxon>
        <taxon>Bacillati</taxon>
        <taxon>Bacillota</taxon>
        <taxon>Clostridia</taxon>
        <taxon>Lachnospirales</taxon>
        <taxon>Lachnospiraceae</taxon>
        <taxon>Frisingicoccus</taxon>
    </lineage>
</organism>
<protein>
    <recommendedName>
        <fullName evidence="3 9">DNA repair protein RecN</fullName>
    </recommendedName>
    <alternativeName>
        <fullName evidence="8 9">Recombination protein N</fullName>
    </alternativeName>
</protein>
<dbReference type="GO" id="GO:0006281">
    <property type="term" value="P:DNA repair"/>
    <property type="evidence" value="ECO:0007669"/>
    <property type="project" value="UniProtKB-KW"/>
</dbReference>
<keyword evidence="7 9" id="KW-0234">DNA repair</keyword>
<gene>
    <name evidence="11" type="ORF">EV212_101375</name>
</gene>
<dbReference type="Proteomes" id="UP000295711">
    <property type="component" value="Unassembled WGS sequence"/>
</dbReference>
<dbReference type="GO" id="GO:0006310">
    <property type="term" value="P:DNA recombination"/>
    <property type="evidence" value="ECO:0007669"/>
    <property type="project" value="InterPro"/>
</dbReference>
<evidence type="ECO:0000313" key="12">
    <source>
        <dbReference type="Proteomes" id="UP000295711"/>
    </source>
</evidence>
<dbReference type="GO" id="GO:0043590">
    <property type="term" value="C:bacterial nucleoid"/>
    <property type="evidence" value="ECO:0007669"/>
    <property type="project" value="TreeGrafter"/>
</dbReference>
<evidence type="ECO:0000256" key="4">
    <source>
        <dbReference type="ARBA" id="ARBA00022741"/>
    </source>
</evidence>
<evidence type="ECO:0000256" key="6">
    <source>
        <dbReference type="ARBA" id="ARBA00022840"/>
    </source>
</evidence>
<dbReference type="CDD" id="cd03241">
    <property type="entry name" value="ABC_RecN"/>
    <property type="match status" value="2"/>
</dbReference>